<sequence>MYFNKLQFYVLLKNISPEDLGMTVFSFNPSACNIGNYNIHQTQTWSYSDEFILFFDALA</sequence>
<gene>
    <name evidence="1" type="ORF">DXA68_18275</name>
</gene>
<dbReference type="Proteomes" id="UP000286075">
    <property type="component" value="Unassembled WGS sequence"/>
</dbReference>
<comment type="caution">
    <text evidence="1">The sequence shown here is derived from an EMBL/GenBank/DDBJ whole genome shotgun (WGS) entry which is preliminary data.</text>
</comment>
<accession>A0A413H0F8</accession>
<organism evidence="1 2">
    <name type="scientific">Bacteroides stercorirosoris</name>
    <dbReference type="NCBI Taxonomy" id="871324"/>
    <lineage>
        <taxon>Bacteria</taxon>
        <taxon>Pseudomonadati</taxon>
        <taxon>Bacteroidota</taxon>
        <taxon>Bacteroidia</taxon>
        <taxon>Bacteroidales</taxon>
        <taxon>Bacteroidaceae</taxon>
        <taxon>Bacteroides</taxon>
    </lineage>
</organism>
<evidence type="ECO:0000313" key="2">
    <source>
        <dbReference type="Proteomes" id="UP000286075"/>
    </source>
</evidence>
<dbReference type="EMBL" id="QSCF01000036">
    <property type="protein sequence ID" value="RGX76864.1"/>
    <property type="molecule type" value="Genomic_DNA"/>
</dbReference>
<protein>
    <submittedName>
        <fullName evidence="1">Uncharacterized protein</fullName>
    </submittedName>
</protein>
<reference evidence="1 2" key="1">
    <citation type="submission" date="2018-08" db="EMBL/GenBank/DDBJ databases">
        <title>A genome reference for cultivated species of the human gut microbiota.</title>
        <authorList>
            <person name="Zou Y."/>
            <person name="Xue W."/>
            <person name="Luo G."/>
        </authorList>
    </citation>
    <scope>NUCLEOTIDE SEQUENCE [LARGE SCALE GENOMIC DNA]</scope>
    <source>
        <strain evidence="1 2">OF03-9BH</strain>
    </source>
</reference>
<evidence type="ECO:0000313" key="1">
    <source>
        <dbReference type="EMBL" id="RGX76864.1"/>
    </source>
</evidence>
<name>A0A413H0F8_9BACE</name>
<proteinExistence type="predicted"/>
<dbReference type="AlphaFoldDB" id="A0A413H0F8"/>